<evidence type="ECO:0000313" key="2">
    <source>
        <dbReference type="Proteomes" id="UP000306791"/>
    </source>
</evidence>
<proteinExistence type="predicted"/>
<comment type="caution">
    <text evidence="1">The sequence shown here is derived from an EMBL/GenBank/DDBJ whole genome shotgun (WGS) entry which is preliminary data.</text>
</comment>
<gene>
    <name evidence="1" type="ORF">FDY93_02440</name>
</gene>
<keyword evidence="2" id="KW-1185">Reference proteome</keyword>
<evidence type="ECO:0000313" key="1">
    <source>
        <dbReference type="EMBL" id="TLM78990.1"/>
    </source>
</evidence>
<dbReference type="Proteomes" id="UP000306791">
    <property type="component" value="Unassembled WGS sequence"/>
</dbReference>
<reference evidence="1 2" key="1">
    <citation type="submission" date="2019-05" db="EMBL/GenBank/DDBJ databases">
        <title>Microbulbifer harenosus sp. nov., an alginate-degrading bacterium isolated from coastal sand.</title>
        <authorList>
            <person name="Huang H."/>
            <person name="Mo K."/>
            <person name="Bao S."/>
        </authorList>
    </citation>
    <scope>NUCLEOTIDE SEQUENCE [LARGE SCALE GENOMIC DNA]</scope>
    <source>
        <strain evidence="1 2">HB161719</strain>
    </source>
</reference>
<dbReference type="Gene3D" id="3.90.1720.80">
    <property type="match status" value="1"/>
</dbReference>
<organism evidence="1 2">
    <name type="scientific">Microbulbifer harenosus</name>
    <dbReference type="NCBI Taxonomy" id="2576840"/>
    <lineage>
        <taxon>Bacteria</taxon>
        <taxon>Pseudomonadati</taxon>
        <taxon>Pseudomonadota</taxon>
        <taxon>Gammaproteobacteria</taxon>
        <taxon>Cellvibrionales</taxon>
        <taxon>Microbulbiferaceae</taxon>
        <taxon>Microbulbifer</taxon>
    </lineage>
</organism>
<name>A0ABY2UKZ2_9GAMM</name>
<accession>A0ABY2UKZ2</accession>
<sequence length="70" mass="8008">MRSHVFGRTTLYKPSDFIQKVGTKKGVVLFWKITGYGGGHIDLIDVSNAMAVCSSNCYFDSKEIWFWELK</sequence>
<protein>
    <submittedName>
        <fullName evidence="1">Uncharacterized protein</fullName>
    </submittedName>
</protein>
<dbReference type="EMBL" id="VANI01000004">
    <property type="protein sequence ID" value="TLM78990.1"/>
    <property type="molecule type" value="Genomic_DNA"/>
</dbReference>